<feature type="non-terminal residue" evidence="1">
    <location>
        <position position="137"/>
    </location>
</feature>
<accession>A0A9N9P994</accession>
<dbReference type="AlphaFoldDB" id="A0A9N9P994"/>
<name>A0A9N9P994_9GLOM</name>
<comment type="caution">
    <text evidence="1">The sequence shown here is derived from an EMBL/GenBank/DDBJ whole genome shotgun (WGS) entry which is preliminary data.</text>
</comment>
<dbReference type="Proteomes" id="UP000789405">
    <property type="component" value="Unassembled WGS sequence"/>
</dbReference>
<sequence length="137" mass="16344">ESTWPLSEPTPLKRRFDEIFAATRLLNYEKKEFFERDGKYESDEKLKIRQDYANKIHTQDTDRKSFERLKGQLQAEQNINNQRIENLENLVREISRKFNFRAFLTAPLTATNLQRIKDILQTELDEKIMLLPNKGVL</sequence>
<organism evidence="1 2">
    <name type="scientific">Dentiscutata erythropus</name>
    <dbReference type="NCBI Taxonomy" id="1348616"/>
    <lineage>
        <taxon>Eukaryota</taxon>
        <taxon>Fungi</taxon>
        <taxon>Fungi incertae sedis</taxon>
        <taxon>Mucoromycota</taxon>
        <taxon>Glomeromycotina</taxon>
        <taxon>Glomeromycetes</taxon>
        <taxon>Diversisporales</taxon>
        <taxon>Gigasporaceae</taxon>
        <taxon>Dentiscutata</taxon>
    </lineage>
</organism>
<keyword evidence="2" id="KW-1185">Reference proteome</keyword>
<evidence type="ECO:0000313" key="1">
    <source>
        <dbReference type="EMBL" id="CAG8817599.1"/>
    </source>
</evidence>
<dbReference type="EMBL" id="CAJVPY010055466">
    <property type="protein sequence ID" value="CAG8817599.1"/>
    <property type="molecule type" value="Genomic_DNA"/>
</dbReference>
<protein>
    <submittedName>
        <fullName evidence="1">8752_t:CDS:1</fullName>
    </submittedName>
</protein>
<gene>
    <name evidence="1" type="ORF">DERYTH_LOCUS26463</name>
</gene>
<reference evidence="1" key="1">
    <citation type="submission" date="2021-06" db="EMBL/GenBank/DDBJ databases">
        <authorList>
            <person name="Kallberg Y."/>
            <person name="Tangrot J."/>
            <person name="Rosling A."/>
        </authorList>
    </citation>
    <scope>NUCLEOTIDE SEQUENCE</scope>
    <source>
        <strain evidence="1">MA453B</strain>
    </source>
</reference>
<evidence type="ECO:0000313" key="2">
    <source>
        <dbReference type="Proteomes" id="UP000789405"/>
    </source>
</evidence>
<proteinExistence type="predicted"/>